<reference evidence="4" key="1">
    <citation type="submission" date="2025-08" db="UniProtKB">
        <authorList>
            <consortium name="Ensembl"/>
        </authorList>
    </citation>
    <scope>IDENTIFICATION</scope>
</reference>
<protein>
    <recommendedName>
        <fullName evidence="3">UDENN domain-containing protein</fullName>
    </recommendedName>
</protein>
<dbReference type="Proteomes" id="UP000694388">
    <property type="component" value="Unplaced"/>
</dbReference>
<dbReference type="Pfam" id="PF03455">
    <property type="entry name" value="dDENN"/>
    <property type="match status" value="1"/>
</dbReference>
<evidence type="ECO:0000313" key="4">
    <source>
        <dbReference type="Ensembl" id="ENSEBUP00000027417.1"/>
    </source>
</evidence>
<dbReference type="GeneTree" id="ENSGT00950000182931"/>
<evidence type="ECO:0000259" key="3">
    <source>
        <dbReference type="PROSITE" id="PS50211"/>
    </source>
</evidence>
<dbReference type="PANTHER" id="PTHR15288:SF0">
    <property type="entry name" value="UDENN DOMAIN-CONTAINING PROTEIN"/>
    <property type="match status" value="1"/>
</dbReference>
<dbReference type="InterPro" id="IPR037516">
    <property type="entry name" value="Tripartite_DENN"/>
</dbReference>
<reference evidence="4" key="2">
    <citation type="submission" date="2025-09" db="UniProtKB">
        <authorList>
            <consortium name="Ensembl"/>
        </authorList>
    </citation>
    <scope>IDENTIFICATION</scope>
</reference>
<dbReference type="InterPro" id="IPR051942">
    <property type="entry name" value="DENN_domain_containing_2"/>
</dbReference>
<dbReference type="InterPro" id="IPR043153">
    <property type="entry name" value="DENN_C"/>
</dbReference>
<accession>A0A8C4RE84</accession>
<evidence type="ECO:0000313" key="5">
    <source>
        <dbReference type="Proteomes" id="UP000694388"/>
    </source>
</evidence>
<keyword evidence="5" id="KW-1185">Reference proteome</keyword>
<feature type="domain" description="UDENN" evidence="3">
    <location>
        <begin position="318"/>
        <end position="722"/>
    </location>
</feature>
<organism evidence="4 5">
    <name type="scientific">Eptatretus burgeri</name>
    <name type="common">Inshore hagfish</name>
    <dbReference type="NCBI Taxonomy" id="7764"/>
    <lineage>
        <taxon>Eukaryota</taxon>
        <taxon>Metazoa</taxon>
        <taxon>Chordata</taxon>
        <taxon>Craniata</taxon>
        <taxon>Vertebrata</taxon>
        <taxon>Cyclostomata</taxon>
        <taxon>Myxini</taxon>
        <taxon>Myxiniformes</taxon>
        <taxon>Myxinidae</taxon>
        <taxon>Eptatretinae</taxon>
        <taxon>Eptatretus</taxon>
    </lineage>
</organism>
<dbReference type="FunFam" id="3.40.50.11500:FF:000004">
    <property type="entry name" value="DENN domain-containing protein 2C isoform X1"/>
    <property type="match status" value="1"/>
</dbReference>
<dbReference type="InterPro" id="IPR005112">
    <property type="entry name" value="dDENN_dom"/>
</dbReference>
<dbReference type="PROSITE" id="PS50211">
    <property type="entry name" value="DENN"/>
    <property type="match status" value="1"/>
</dbReference>
<proteinExistence type="predicted"/>
<sequence length="763" mass="86531">MENIYTDPGSPSPPSPSSPLATINPLPKPRRTFQYRTGARRAERPSRRFHSNRLVLPATPPPLPSTPAPALCRNNSVGPVRCRYGSHRRSFEFEDLPNRTQPESGGSGSEENIYEDILDPSRENPYEDVAEMIPGSGLSDVRCPVTLSPTCLSQTRRPLNVSGPTMSDPLRRAQMRFNPHCNAHSSPSNLEEFNMMELPTTNKLVQKINSVFTAKRGKKRWKKYSVSSPESCSMKGGGLVVQSILKVGMSLTIIHELNVGSFALYSTDENSDSESDSDERLKEHTVRLAHMASLRRNLRGQRTLERELLERQQRQLFEYFVVVALRKKAHTASCLPELTYQFPKLERLTKEVREAEERLRAIPQFCFPDAKEWSPLTDFPSETFSFVLTYEDGTRRFGYCRRLLPSGKGPRLPEVYCIISRLGCFNLFSTILDEVEKRRQVSSALVYPFMRALLEATVPAPGRSIRVKSFMPDSGNEGVELRRPADSRLEHIDFSCLLSCLGTRHLLRLFASLLLERRVILTADKLSTLSKCGHAIVALLYPFIWQHTYIPVLPVSMLDIVCAPTPFLIGLLSSALPRLHSLPIEEVLVVDLCSDRFLKQMEDEDSILPRKLHSAMEHLLDQMEEIVTQEAESSDEEEAATPTDGTALDMLVSETFVRFFVEVLGHYSLHMSSTERGERTFQRESFRKSVASKSIRRFLEVFMQTQMFAGFVHDRELRKAGVRGLFELRAAQFLEENSEAELSGVNKFLKGLGNKMRFLSKKY</sequence>
<evidence type="ECO:0000256" key="1">
    <source>
        <dbReference type="ARBA" id="ARBA00022658"/>
    </source>
</evidence>
<dbReference type="Pfam" id="PF03456">
    <property type="entry name" value="uDENN"/>
    <property type="match status" value="1"/>
</dbReference>
<keyword evidence="1" id="KW-0344">Guanine-nucleotide releasing factor</keyword>
<dbReference type="FunFam" id="3.30.450.200:FF:000001">
    <property type="entry name" value="DENN domain-containing protein 2A isoform X1"/>
    <property type="match status" value="1"/>
</dbReference>
<dbReference type="Gene3D" id="3.30.450.200">
    <property type="match status" value="1"/>
</dbReference>
<dbReference type="PANTHER" id="PTHR15288">
    <property type="entry name" value="DENN DOMAIN-CONTAINING PROTEIN 2"/>
    <property type="match status" value="1"/>
</dbReference>
<dbReference type="InterPro" id="IPR005113">
    <property type="entry name" value="uDENN_dom"/>
</dbReference>
<feature type="region of interest" description="Disordered" evidence="2">
    <location>
        <begin position="1"/>
        <end position="70"/>
    </location>
</feature>
<dbReference type="SMART" id="SM00799">
    <property type="entry name" value="DENN"/>
    <property type="match status" value="1"/>
</dbReference>
<dbReference type="GO" id="GO:0005085">
    <property type="term" value="F:guanyl-nucleotide exchange factor activity"/>
    <property type="evidence" value="ECO:0007669"/>
    <property type="project" value="UniProtKB-KW"/>
</dbReference>
<name>A0A8C4RE84_EPTBU</name>
<feature type="compositionally biased region" description="Pro residues" evidence="2">
    <location>
        <begin position="58"/>
        <end position="67"/>
    </location>
</feature>
<evidence type="ECO:0000256" key="2">
    <source>
        <dbReference type="SAM" id="MobiDB-lite"/>
    </source>
</evidence>
<dbReference type="InterPro" id="IPR001194">
    <property type="entry name" value="cDENN_dom"/>
</dbReference>
<dbReference type="SMART" id="SM00801">
    <property type="entry name" value="dDENN"/>
    <property type="match status" value="1"/>
</dbReference>
<dbReference type="Pfam" id="PF02141">
    <property type="entry name" value="DENN"/>
    <property type="match status" value="1"/>
</dbReference>
<dbReference type="Ensembl" id="ENSEBUT00000027993.1">
    <property type="protein sequence ID" value="ENSEBUP00000027417.1"/>
    <property type="gene ID" value="ENSEBUG00000016786.1"/>
</dbReference>
<dbReference type="SMART" id="SM00800">
    <property type="entry name" value="uDENN"/>
    <property type="match status" value="1"/>
</dbReference>
<dbReference type="AlphaFoldDB" id="A0A8C4RE84"/>
<dbReference type="Gene3D" id="3.40.50.11500">
    <property type="match status" value="1"/>
</dbReference>
<dbReference type="OMA" id="MENIYTD"/>